<accession>A0ACB0ZL73</accession>
<gene>
    <name evidence="1" type="ORF">MENTE1834_LOCUS26987</name>
</gene>
<evidence type="ECO:0000313" key="1">
    <source>
        <dbReference type="EMBL" id="CAK5079847.1"/>
    </source>
</evidence>
<organism evidence="1 2">
    <name type="scientific">Meloidogyne enterolobii</name>
    <name type="common">Root-knot nematode worm</name>
    <name type="synonym">Meloidogyne mayaguensis</name>
    <dbReference type="NCBI Taxonomy" id="390850"/>
    <lineage>
        <taxon>Eukaryota</taxon>
        <taxon>Metazoa</taxon>
        <taxon>Ecdysozoa</taxon>
        <taxon>Nematoda</taxon>
        <taxon>Chromadorea</taxon>
        <taxon>Rhabditida</taxon>
        <taxon>Tylenchina</taxon>
        <taxon>Tylenchomorpha</taxon>
        <taxon>Tylenchoidea</taxon>
        <taxon>Meloidogynidae</taxon>
        <taxon>Meloidogyninae</taxon>
        <taxon>Meloidogyne</taxon>
    </lineage>
</organism>
<dbReference type="Proteomes" id="UP001497535">
    <property type="component" value="Unassembled WGS sequence"/>
</dbReference>
<dbReference type="EMBL" id="CAVMJV010000039">
    <property type="protein sequence ID" value="CAK5079847.1"/>
    <property type="molecule type" value="Genomic_DNA"/>
</dbReference>
<sequence>MPVFAVNRSPKPMRNALSMPSDPRTDPRPKKIEEDVKLLRSELNNLRKQNTALNKGIKNLEAEIGESAFKRLVEQVASPESSLVEAEEYSSCTEELKKQQIESIKNSLNPKLLKYINNKDEEILFASIDIRECQPKIFYAQWNNQNLLSIIGPNDIRKRTFGSVHIADRILSIDTLLIDNLFSDNNQKEIILDTSLNYKKEIKDNNKKILNTKRIGGDEPNNVKELAQLNSFAHSTILNENFHHFPQSLDQVREFVEEYLKTKLSKEVPFLVLGLLRQSTKLMAVG</sequence>
<evidence type="ECO:0000313" key="2">
    <source>
        <dbReference type="Proteomes" id="UP001497535"/>
    </source>
</evidence>
<name>A0ACB0ZL73_MELEN</name>
<proteinExistence type="predicted"/>
<keyword evidence="2" id="KW-1185">Reference proteome</keyword>
<protein>
    <submittedName>
        <fullName evidence="1">Uncharacterized protein</fullName>
    </submittedName>
</protein>
<comment type="caution">
    <text evidence="1">The sequence shown here is derived from an EMBL/GenBank/DDBJ whole genome shotgun (WGS) entry which is preliminary data.</text>
</comment>
<reference evidence="1" key="1">
    <citation type="submission" date="2023-11" db="EMBL/GenBank/DDBJ databases">
        <authorList>
            <person name="Poullet M."/>
        </authorList>
    </citation>
    <scope>NUCLEOTIDE SEQUENCE</scope>
    <source>
        <strain evidence="1">E1834</strain>
    </source>
</reference>